<evidence type="ECO:0000313" key="2">
    <source>
        <dbReference type="Proteomes" id="UP000222788"/>
    </source>
</evidence>
<dbReference type="Proteomes" id="UP000222788">
    <property type="component" value="Unassembled WGS sequence"/>
</dbReference>
<protein>
    <submittedName>
        <fullName evidence="1">Uncharacterized protein</fullName>
    </submittedName>
</protein>
<keyword evidence="2" id="KW-1185">Reference proteome</keyword>
<organism evidence="1 2">
    <name type="scientific">Ceratocystis fimbriata CBS 114723</name>
    <dbReference type="NCBI Taxonomy" id="1035309"/>
    <lineage>
        <taxon>Eukaryota</taxon>
        <taxon>Fungi</taxon>
        <taxon>Dikarya</taxon>
        <taxon>Ascomycota</taxon>
        <taxon>Pezizomycotina</taxon>
        <taxon>Sordariomycetes</taxon>
        <taxon>Hypocreomycetidae</taxon>
        <taxon>Microascales</taxon>
        <taxon>Ceratocystidaceae</taxon>
        <taxon>Ceratocystis</taxon>
    </lineage>
</organism>
<comment type="caution">
    <text evidence="1">The sequence shown here is derived from an EMBL/GenBank/DDBJ whole genome shotgun (WGS) entry which is preliminary data.</text>
</comment>
<accession>A0A2C5WYT4</accession>
<sequence>MAERFSFTLLEEINTSWPGARLGTADMVLLKTNQPSPAQPALTLGAEWPFCRSTVSRLAGMGGLQLDVTAVAAATGRLQAAARVFIGYHTM</sequence>
<proteinExistence type="predicted"/>
<reference evidence="1 2" key="1">
    <citation type="journal article" date="2013" name="Fungal Biol.">
        <title>Analysis of microsatellite markers in the genome of the plant pathogen Ceratocystis fimbriata.</title>
        <authorList>
            <person name="Simpson M.C."/>
            <person name="Wilken P.M."/>
            <person name="Coetzee M.P."/>
            <person name="Wingfield M.J."/>
            <person name="Wingfield B.D."/>
        </authorList>
    </citation>
    <scope>NUCLEOTIDE SEQUENCE [LARGE SCALE GENOMIC DNA]</scope>
    <source>
        <strain evidence="1 2">CBS 114723</strain>
    </source>
</reference>
<gene>
    <name evidence="1" type="ORF">CFIMG_008049RA00001</name>
</gene>
<name>A0A2C5WYT4_9PEZI</name>
<dbReference type="EMBL" id="APWK03000033">
    <property type="protein sequence ID" value="PHH53979.1"/>
    <property type="molecule type" value="Genomic_DNA"/>
</dbReference>
<reference evidence="1 2" key="2">
    <citation type="journal article" date="2013" name="IMA Fungus">
        <title>IMA Genome-F 1: Ceratocystis fimbriata: Draft nuclear genome sequence for the plant pathogen, Ceratocystis fimbriata.</title>
        <authorList>
            <person name="Wilken P.M."/>
            <person name="Steenkamp E.T."/>
            <person name="Wingfield M.J."/>
            <person name="de Beer Z.W."/>
            <person name="Wingfield B.D."/>
        </authorList>
    </citation>
    <scope>NUCLEOTIDE SEQUENCE [LARGE SCALE GENOMIC DNA]</scope>
    <source>
        <strain evidence="1 2">CBS 114723</strain>
    </source>
</reference>
<evidence type="ECO:0000313" key="1">
    <source>
        <dbReference type="EMBL" id="PHH53979.1"/>
    </source>
</evidence>
<dbReference type="AlphaFoldDB" id="A0A2C5WYT4"/>